<proteinExistence type="predicted"/>
<organism evidence="1 2">
    <name type="scientific">uncultured phage cr77_1</name>
    <dbReference type="NCBI Taxonomy" id="2986410"/>
    <lineage>
        <taxon>Viruses</taxon>
        <taxon>Duplodnaviria</taxon>
        <taxon>Heunggongvirae</taxon>
        <taxon>Uroviricota</taxon>
        <taxon>Caudoviricetes</taxon>
        <taxon>Crassvirales</taxon>
        <taxon>Suoliviridae</taxon>
        <taxon>Boorivirinae</taxon>
        <taxon>Canhaevirus</taxon>
        <taxon>Canhaevirus faecalis</taxon>
    </lineage>
</organism>
<evidence type="ECO:0000313" key="2">
    <source>
        <dbReference type="Proteomes" id="UP000827562"/>
    </source>
</evidence>
<protein>
    <submittedName>
        <fullName evidence="1">Uncharacterized protein</fullName>
    </submittedName>
</protein>
<reference evidence="1 2" key="1">
    <citation type="submission" date="2021-04" db="EMBL/GenBank/DDBJ databases">
        <authorList>
            <person name="Shkoporov A.N."/>
            <person name="Stockdale S.R."/>
            <person name="Guerin E."/>
            <person name="Ross R.P."/>
            <person name="Hill C."/>
        </authorList>
    </citation>
    <scope>NUCLEOTIDE SEQUENCE [LARGE SCALE GENOMIC DNA]</scope>
    <source>
        <strain evidence="2">cr77_1</strain>
    </source>
</reference>
<keyword evidence="2" id="KW-1185">Reference proteome</keyword>
<sequence length="64" mass="7535">MKVGKRIYFENQNERKEFIALLKDAKDSIEAARIISKTYNKDITAAMEIAEVYFNYIRKDGKDE</sequence>
<gene>
    <name evidence="1" type="primary">gp_16588</name>
</gene>
<dbReference type="RefSeq" id="YP_010359389.1">
    <property type="nucleotide sequence ID" value="NC_062772.1"/>
</dbReference>
<accession>A0AAE7V455</accession>
<name>A0AAE7V455_9CAUD</name>
<dbReference type="KEGG" id="vg:75692038"/>
<dbReference type="EMBL" id="MZ130482">
    <property type="protein sequence ID" value="QWM89817.1"/>
    <property type="molecule type" value="Genomic_DNA"/>
</dbReference>
<dbReference type="Proteomes" id="UP000827562">
    <property type="component" value="Segment"/>
</dbReference>
<evidence type="ECO:0000313" key="1">
    <source>
        <dbReference type="EMBL" id="QWM89817.1"/>
    </source>
</evidence>
<dbReference type="GeneID" id="75692038"/>